<accession>A0A409X936</accession>
<sequence>MPTERNLRKKEAHQPRFPMDILPQTFDLVADHLAALDFNGPVALSCDDTKLFATYRLYWDAELKSYYLVGGIDGPLRVADPDSVKEVIEAAKSEKATKVRLWCLTIPVPKISPIIVAALPIGNSLDAPALLVFLIKILDGLIDKGIYIVSYACDGTEVERAVQRLFLEQASGRQYTIENPCPSCGPTIIRFGVYRSQGAETPLFSRDVTKVNRQDDNAAVRLFSADVLKYLADHHPDYVGEIVYLFVFGELIDAYQNCSMAHSERIKLAHRARYFLNSWETFLHSCGYRKDQYFISREANNILRIIIEGLIALIIIHRDHLPGPVALLPWLHSSEACEHAFGEACQLHQAILRGKSCNGKARAVGYTHTYFDHEGLDLAALSTYPTDAEINVLAQSAAQEANSLVALLGVNPEVLHRPQNIQPPVWLPSVRSWFDDELDFLELDSKAKEDDSNIGEAEELQQILDEEENSPISRSHHIDKKCLSLTSAALAIVTEETTIIKTFAEVDEEELEDVIADEFAQVQQATELYKNLPALKAYDEPTRPLGHGSAQYNDLDFEMLISMRQQHQTKQAATGVWTRKSKPVKGTIRGQIIREFHQALKEAQDEKAAGTGKLRDDQWKEGLREPAPGGRGGVINGVAAPELAGGNATNAAAAAATIAKQAATRRKKLFVKSQAPRLPELIEARVTMIRPLQVDDFGFVITANGVMLGHVVAMYSKTGGKNGKHSAITESSSIAAVSYLAVQLFQYRLARQFRSVPDATAIFQTKQFLLLSSLQFLCLADTKISAEQLARSFVELTQEDTDRYRALRDGQKELTAAIKLSRKRGGGGEDLDLED</sequence>
<dbReference type="OrthoDB" id="73076at2759"/>
<organism evidence="1 2">
    <name type="scientific">Psilocybe cyanescens</name>
    <dbReference type="NCBI Taxonomy" id="93625"/>
    <lineage>
        <taxon>Eukaryota</taxon>
        <taxon>Fungi</taxon>
        <taxon>Dikarya</taxon>
        <taxon>Basidiomycota</taxon>
        <taxon>Agaricomycotina</taxon>
        <taxon>Agaricomycetes</taxon>
        <taxon>Agaricomycetidae</taxon>
        <taxon>Agaricales</taxon>
        <taxon>Agaricineae</taxon>
        <taxon>Strophariaceae</taxon>
        <taxon>Psilocybe</taxon>
    </lineage>
</organism>
<dbReference type="Proteomes" id="UP000283269">
    <property type="component" value="Unassembled WGS sequence"/>
</dbReference>
<protein>
    <submittedName>
        <fullName evidence="1">Uncharacterized protein</fullName>
    </submittedName>
</protein>
<dbReference type="STRING" id="93625.A0A409X936"/>
<evidence type="ECO:0000313" key="2">
    <source>
        <dbReference type="Proteomes" id="UP000283269"/>
    </source>
</evidence>
<reference evidence="1 2" key="1">
    <citation type="journal article" date="2018" name="Evol. Lett.">
        <title>Horizontal gene cluster transfer increased hallucinogenic mushroom diversity.</title>
        <authorList>
            <person name="Reynolds H.T."/>
            <person name="Vijayakumar V."/>
            <person name="Gluck-Thaler E."/>
            <person name="Korotkin H.B."/>
            <person name="Matheny P.B."/>
            <person name="Slot J.C."/>
        </authorList>
    </citation>
    <scope>NUCLEOTIDE SEQUENCE [LARGE SCALE GENOMIC DNA]</scope>
    <source>
        <strain evidence="1 2">2631</strain>
    </source>
</reference>
<proteinExistence type="predicted"/>
<evidence type="ECO:0000313" key="1">
    <source>
        <dbReference type="EMBL" id="PPQ87308.1"/>
    </source>
</evidence>
<comment type="caution">
    <text evidence="1">The sequence shown here is derived from an EMBL/GenBank/DDBJ whole genome shotgun (WGS) entry which is preliminary data.</text>
</comment>
<name>A0A409X936_PSICY</name>
<keyword evidence="2" id="KW-1185">Reference proteome</keyword>
<dbReference type="InParanoid" id="A0A409X936"/>
<dbReference type="AlphaFoldDB" id="A0A409X936"/>
<gene>
    <name evidence="1" type="ORF">CVT25_002058</name>
</gene>
<dbReference type="EMBL" id="NHYD01002307">
    <property type="protein sequence ID" value="PPQ87308.1"/>
    <property type="molecule type" value="Genomic_DNA"/>
</dbReference>